<protein>
    <submittedName>
        <fullName evidence="1">Uncharacterized protein</fullName>
    </submittedName>
</protein>
<name>A0A9X0BKF3_9EURO</name>
<keyword evidence="2" id="KW-1185">Reference proteome</keyword>
<accession>A0A9X0BKF3</accession>
<reference evidence="1" key="2">
    <citation type="journal article" date="2023" name="IMA Fungus">
        <title>Comparative genomic study of the Penicillium genus elucidates a diverse pangenome and 15 lateral gene transfer events.</title>
        <authorList>
            <person name="Petersen C."/>
            <person name="Sorensen T."/>
            <person name="Nielsen M.R."/>
            <person name="Sondergaard T.E."/>
            <person name="Sorensen J.L."/>
            <person name="Fitzpatrick D.A."/>
            <person name="Frisvad J.C."/>
            <person name="Nielsen K.L."/>
        </authorList>
    </citation>
    <scope>NUCLEOTIDE SEQUENCE</scope>
    <source>
        <strain evidence="1">IBT 17660</strain>
    </source>
</reference>
<gene>
    <name evidence="1" type="ORF">N7530_007958</name>
</gene>
<reference evidence="1" key="1">
    <citation type="submission" date="2022-12" db="EMBL/GenBank/DDBJ databases">
        <authorList>
            <person name="Petersen C."/>
        </authorList>
    </citation>
    <scope>NUCLEOTIDE SEQUENCE</scope>
    <source>
        <strain evidence="1">IBT 17660</strain>
    </source>
</reference>
<organism evidence="1 2">
    <name type="scientific">Penicillium desertorum</name>
    <dbReference type="NCBI Taxonomy" id="1303715"/>
    <lineage>
        <taxon>Eukaryota</taxon>
        <taxon>Fungi</taxon>
        <taxon>Dikarya</taxon>
        <taxon>Ascomycota</taxon>
        <taxon>Pezizomycotina</taxon>
        <taxon>Eurotiomycetes</taxon>
        <taxon>Eurotiomycetidae</taxon>
        <taxon>Eurotiales</taxon>
        <taxon>Aspergillaceae</taxon>
        <taxon>Penicillium</taxon>
    </lineage>
</organism>
<dbReference type="EMBL" id="JAPWDO010000005">
    <property type="protein sequence ID" value="KAJ5470601.1"/>
    <property type="molecule type" value="Genomic_DNA"/>
</dbReference>
<dbReference type="AlphaFoldDB" id="A0A9X0BKF3"/>
<proteinExistence type="predicted"/>
<dbReference type="Proteomes" id="UP001147760">
    <property type="component" value="Unassembled WGS sequence"/>
</dbReference>
<evidence type="ECO:0000313" key="1">
    <source>
        <dbReference type="EMBL" id="KAJ5470601.1"/>
    </source>
</evidence>
<evidence type="ECO:0000313" key="2">
    <source>
        <dbReference type="Proteomes" id="UP001147760"/>
    </source>
</evidence>
<comment type="caution">
    <text evidence="1">The sequence shown here is derived from an EMBL/GenBank/DDBJ whole genome shotgun (WGS) entry which is preliminary data.</text>
</comment>
<sequence length="78" mass="8751">MSWYAIIFRELLDPIPRDGDAPIPYVVPLEQPKPLGNGLSSYMEALNKLAAHAWVLIGVCGPEQDDIQLSWEEWELGS</sequence>